<reference evidence="5 6" key="1">
    <citation type="journal article" date="2023" name="Nat. Commun.">
        <title>Origin of minicircular mitochondrial genomes in red algae.</title>
        <authorList>
            <person name="Lee Y."/>
            <person name="Cho C.H."/>
            <person name="Lee Y.M."/>
            <person name="Park S.I."/>
            <person name="Yang J.H."/>
            <person name="West J.A."/>
            <person name="Bhattacharya D."/>
            <person name="Yoon H.S."/>
        </authorList>
    </citation>
    <scope>NUCLEOTIDE SEQUENCE [LARGE SCALE GENOMIC DNA]</scope>
    <source>
        <strain evidence="5 6">CCMP1338</strain>
        <tissue evidence="5">Whole cell</tissue>
    </source>
</reference>
<keyword evidence="6" id="KW-1185">Reference proteome</keyword>
<dbReference type="GO" id="GO:0006904">
    <property type="term" value="P:vesicle docking involved in exocytosis"/>
    <property type="evidence" value="ECO:0007669"/>
    <property type="project" value="TreeGrafter"/>
</dbReference>
<dbReference type="PANTHER" id="PTHR23323">
    <property type="entry name" value="VACUOLAR PROTEIN SORTING-ASSOCIATED PROTEIN"/>
    <property type="match status" value="1"/>
</dbReference>
<proteinExistence type="predicted"/>
<dbReference type="AlphaFoldDB" id="A0AAV8UTH9"/>
<dbReference type="Proteomes" id="UP001157974">
    <property type="component" value="Unassembled WGS sequence"/>
</dbReference>
<evidence type="ECO:0000256" key="3">
    <source>
        <dbReference type="ARBA" id="ARBA00022833"/>
    </source>
</evidence>
<dbReference type="GO" id="GO:0005768">
    <property type="term" value="C:endosome"/>
    <property type="evidence" value="ECO:0007669"/>
    <property type="project" value="TreeGrafter"/>
</dbReference>
<keyword evidence="3" id="KW-0862">Zinc</keyword>
<dbReference type="PANTHER" id="PTHR23323:SF26">
    <property type="entry name" value="VACUOLAR PROTEIN SORTING-ASSOCIATED PROTEIN 18 HOMOLOG"/>
    <property type="match status" value="1"/>
</dbReference>
<protein>
    <recommendedName>
        <fullName evidence="4">Pep3/Vps18 beta-propeller domain-containing protein</fullName>
    </recommendedName>
</protein>
<comment type="caution">
    <text evidence="5">The sequence shown here is derived from an EMBL/GenBank/DDBJ whole genome shotgun (WGS) entry which is preliminary data.</text>
</comment>
<name>A0AAV8UTH9_9RHOD</name>
<dbReference type="GO" id="GO:0008270">
    <property type="term" value="F:zinc ion binding"/>
    <property type="evidence" value="ECO:0007669"/>
    <property type="project" value="UniProtKB-KW"/>
</dbReference>
<dbReference type="GO" id="GO:0030674">
    <property type="term" value="F:protein-macromolecule adaptor activity"/>
    <property type="evidence" value="ECO:0007669"/>
    <property type="project" value="TreeGrafter"/>
</dbReference>
<evidence type="ECO:0000256" key="1">
    <source>
        <dbReference type="ARBA" id="ARBA00022723"/>
    </source>
</evidence>
<dbReference type="GO" id="GO:0007032">
    <property type="term" value="P:endosome organization"/>
    <property type="evidence" value="ECO:0007669"/>
    <property type="project" value="TreeGrafter"/>
</dbReference>
<keyword evidence="2" id="KW-0863">Zinc-finger</keyword>
<evidence type="ECO:0000313" key="5">
    <source>
        <dbReference type="EMBL" id="KAJ8905823.1"/>
    </source>
</evidence>
<gene>
    <name evidence="5" type="ORF">NDN08_002328</name>
</gene>
<dbReference type="Pfam" id="PF05131">
    <property type="entry name" value="Pep3_Vps18"/>
    <property type="match status" value="1"/>
</dbReference>
<organism evidence="5 6">
    <name type="scientific">Rhodosorus marinus</name>
    <dbReference type="NCBI Taxonomy" id="101924"/>
    <lineage>
        <taxon>Eukaryota</taxon>
        <taxon>Rhodophyta</taxon>
        <taxon>Stylonematophyceae</taxon>
        <taxon>Stylonematales</taxon>
        <taxon>Stylonemataceae</taxon>
        <taxon>Rhodosorus</taxon>
    </lineage>
</organism>
<dbReference type="GO" id="GO:0030897">
    <property type="term" value="C:HOPS complex"/>
    <property type="evidence" value="ECO:0007669"/>
    <property type="project" value="TreeGrafter"/>
</dbReference>
<evidence type="ECO:0000259" key="4">
    <source>
        <dbReference type="Pfam" id="PF05131"/>
    </source>
</evidence>
<evidence type="ECO:0000313" key="6">
    <source>
        <dbReference type="Proteomes" id="UP001157974"/>
    </source>
</evidence>
<dbReference type="GO" id="GO:0048284">
    <property type="term" value="P:organelle fusion"/>
    <property type="evidence" value="ECO:0007669"/>
    <property type="project" value="TreeGrafter"/>
</dbReference>
<feature type="domain" description="Pep3/Vps18 beta-propeller" evidence="4">
    <location>
        <begin position="108"/>
        <end position="373"/>
    </location>
</feature>
<keyword evidence="1" id="KW-0479">Metal-binding</keyword>
<evidence type="ECO:0000256" key="2">
    <source>
        <dbReference type="ARBA" id="ARBA00022771"/>
    </source>
</evidence>
<sequence length="915" mass="101226">MYGISEISYVMWKSSEMTTTHLQVVDDGGTAIEDLFTGDLFNVQKKLQASITAGSCAGEVQLLGTADGHLVIHHRSTDPIIERPGRGRILDISIDTPESGFASVLSDHENNYLYVFNFKKKRFSVKFVRLPRGVRARAQCWRPDIGSKEEPLRTLLIGTNMGSLFAYSIDFSRGGAERLQPISTTASKEPIYGIVAGKVVDGVLVAFTTENTMYHQVCSQSSLAEGVENWNEFTTADATAADGLAIEPQLHLHWPTSKGSVPWYFMWTSCENQILVGDIDVLTSPDAESGATSVIRRSGAAATVTKRSILDCILTPYHLLLLTRVEIIAVKRLTLAVEFEKDFSPFLSRAEHRIDEMVAFTRDAVSGSLWVVTKHGGLLMVEVSNDNANVVQDALEAKRFDVALALSENKDLILEQEGDHFFETGDYSRGAKLYAKTKKSIRSVLLKLARKCGDDTELLRSLQTDFLVPRLSTVPRSEASQRSIICLLQVEIYSARISLLSAESKEFLLLQREFHHFIETNFSDIPAISGMKVMASHGRYEEASFLATCHRNYKAAVEVHVKVANYQQAFQVVEGFCTSGYLTSEQRAQVLEYASTYLANGQPMRLARLWKAENLNEHIDPSVLTGSLLQSLRNAAPEARKEVLRALRWFLEGLLAERRRSETIEHGKDFWWRLLIRVYVEVGDEEAACKLVAEEKSWLSNLSLGIALLEVWRAGFVKLCVQIYGLLGLHSEAVEIALRSGDILLAEEHASKVSSNTGIASREAISKELWKRIASYDAADLISVVGRSEGCVRIEDVLSRTDAIDRDQVSDEVRLALKESLRFHVSSAAKVKAATEDLLLASDKIGRRIRDQQSAKSGGKMGKTGTRGDVEVFSCGHSFRRGVTEGSCLACGEDMIRSVSESLPSSDLDPPPAAG</sequence>
<dbReference type="EMBL" id="JAMWBK010000004">
    <property type="protein sequence ID" value="KAJ8905823.1"/>
    <property type="molecule type" value="Genomic_DNA"/>
</dbReference>
<accession>A0AAV8UTH9</accession>
<dbReference type="GO" id="GO:0007033">
    <property type="term" value="P:vacuole organization"/>
    <property type="evidence" value="ECO:0007669"/>
    <property type="project" value="TreeGrafter"/>
</dbReference>
<dbReference type="InterPro" id="IPR007810">
    <property type="entry name" value="Pep3/Vps18_beta-prop"/>
</dbReference>